<evidence type="ECO:0000313" key="2">
    <source>
        <dbReference type="EMBL" id="TRM65394.1"/>
    </source>
</evidence>
<comment type="caution">
    <text evidence="2">The sequence shown here is derived from an EMBL/GenBank/DDBJ whole genome shotgun (WGS) entry which is preliminary data.</text>
</comment>
<dbReference type="STRING" id="97359.A0A550CKV4"/>
<dbReference type="OrthoDB" id="3067134at2759"/>
<dbReference type="EMBL" id="VDMD01000005">
    <property type="protein sequence ID" value="TRM65394.1"/>
    <property type="molecule type" value="Genomic_DNA"/>
</dbReference>
<sequence length="297" mass="32669">MSALPSSPRAKEYSELFDFFESLTKRRPRAYDADPTSETVEVETPPVPLELVPLFHRKVSGGRTRAILNDNVDNEDDEDKGQAFPMPRNISPYPFTFKMMIHKIYEEEFLSKCNEFLAKSREQFKPLAEQGEQERKGAGASLRPHGMVLSGGKYNLPPTRPRRHSVTTARTVLPTSPRAVASPCPTIPTAPRFPASVMRPILDVGRNEVRAAKKRCTGRRLSIAEPVPAWVYDSAVASTARASIESFGAAAPAKEAHASRYQGLGLGHPSSTGTPSKKRVRTRAVSMACPTRQGLAL</sequence>
<proteinExistence type="predicted"/>
<organism evidence="2 3">
    <name type="scientific">Schizophyllum amplum</name>
    <dbReference type="NCBI Taxonomy" id="97359"/>
    <lineage>
        <taxon>Eukaryota</taxon>
        <taxon>Fungi</taxon>
        <taxon>Dikarya</taxon>
        <taxon>Basidiomycota</taxon>
        <taxon>Agaricomycotina</taxon>
        <taxon>Agaricomycetes</taxon>
        <taxon>Agaricomycetidae</taxon>
        <taxon>Agaricales</taxon>
        <taxon>Schizophyllaceae</taxon>
        <taxon>Schizophyllum</taxon>
    </lineage>
</organism>
<name>A0A550CKV4_9AGAR</name>
<dbReference type="Proteomes" id="UP000320762">
    <property type="component" value="Unassembled WGS sequence"/>
</dbReference>
<feature type="region of interest" description="Disordered" evidence="1">
    <location>
        <begin position="127"/>
        <end position="164"/>
    </location>
</feature>
<feature type="region of interest" description="Disordered" evidence="1">
    <location>
        <begin position="264"/>
        <end position="283"/>
    </location>
</feature>
<reference evidence="2 3" key="1">
    <citation type="journal article" date="2019" name="New Phytol.">
        <title>Comparative genomics reveals unique wood-decay strategies and fruiting body development in the Schizophyllaceae.</title>
        <authorList>
            <person name="Almasi E."/>
            <person name="Sahu N."/>
            <person name="Krizsan K."/>
            <person name="Balint B."/>
            <person name="Kovacs G.M."/>
            <person name="Kiss B."/>
            <person name="Cseklye J."/>
            <person name="Drula E."/>
            <person name="Henrissat B."/>
            <person name="Nagy I."/>
            <person name="Chovatia M."/>
            <person name="Adam C."/>
            <person name="LaButti K."/>
            <person name="Lipzen A."/>
            <person name="Riley R."/>
            <person name="Grigoriev I.V."/>
            <person name="Nagy L.G."/>
        </authorList>
    </citation>
    <scope>NUCLEOTIDE SEQUENCE [LARGE SCALE GENOMIC DNA]</scope>
    <source>
        <strain evidence="2 3">NL-1724</strain>
    </source>
</reference>
<gene>
    <name evidence="2" type="ORF">BD626DRAFT_546898</name>
</gene>
<evidence type="ECO:0000256" key="1">
    <source>
        <dbReference type="SAM" id="MobiDB-lite"/>
    </source>
</evidence>
<dbReference type="AlphaFoldDB" id="A0A550CKV4"/>
<protein>
    <submittedName>
        <fullName evidence="2">Uncharacterized protein</fullName>
    </submittedName>
</protein>
<accession>A0A550CKV4</accession>
<keyword evidence="3" id="KW-1185">Reference proteome</keyword>
<evidence type="ECO:0000313" key="3">
    <source>
        <dbReference type="Proteomes" id="UP000320762"/>
    </source>
</evidence>